<evidence type="ECO:0000313" key="2">
    <source>
        <dbReference type="EMBL" id="KAK9922363.1"/>
    </source>
</evidence>
<accession>A0AAW1WFE6</accession>
<sequence length="107" mass="12284">MSEAIPPPSIPHDRIPSPPFPSAPPIPHQTTPLALPISRETETRIYKRKRVESTSRGPRVSIDDEERNHDMEQPLQFDSANFPTHFDTWDQFHTEVDVDVNDLSDEE</sequence>
<feature type="region of interest" description="Disordered" evidence="1">
    <location>
        <begin position="1"/>
        <end position="68"/>
    </location>
</feature>
<dbReference type="Proteomes" id="UP001457282">
    <property type="component" value="Unassembled WGS sequence"/>
</dbReference>
<reference evidence="2 3" key="1">
    <citation type="journal article" date="2023" name="G3 (Bethesda)">
        <title>A chromosome-length genome assembly and annotation of blackberry (Rubus argutus, cv. 'Hillquist').</title>
        <authorList>
            <person name="Bruna T."/>
            <person name="Aryal R."/>
            <person name="Dudchenko O."/>
            <person name="Sargent D.J."/>
            <person name="Mead D."/>
            <person name="Buti M."/>
            <person name="Cavallini A."/>
            <person name="Hytonen T."/>
            <person name="Andres J."/>
            <person name="Pham M."/>
            <person name="Weisz D."/>
            <person name="Mascagni F."/>
            <person name="Usai G."/>
            <person name="Natali L."/>
            <person name="Bassil N."/>
            <person name="Fernandez G.E."/>
            <person name="Lomsadze A."/>
            <person name="Armour M."/>
            <person name="Olukolu B."/>
            <person name="Poorten T."/>
            <person name="Britton C."/>
            <person name="Davik J."/>
            <person name="Ashrafi H."/>
            <person name="Aiden E.L."/>
            <person name="Borodovsky M."/>
            <person name="Worthington M."/>
        </authorList>
    </citation>
    <scope>NUCLEOTIDE SEQUENCE [LARGE SCALE GENOMIC DNA]</scope>
    <source>
        <strain evidence="2">PI 553951</strain>
    </source>
</reference>
<comment type="caution">
    <text evidence="2">The sequence shown here is derived from an EMBL/GenBank/DDBJ whole genome shotgun (WGS) entry which is preliminary data.</text>
</comment>
<feature type="compositionally biased region" description="Pro residues" evidence="1">
    <location>
        <begin position="1"/>
        <end position="27"/>
    </location>
</feature>
<dbReference type="EMBL" id="JBEDUW010000006">
    <property type="protein sequence ID" value="KAK9922363.1"/>
    <property type="molecule type" value="Genomic_DNA"/>
</dbReference>
<organism evidence="2 3">
    <name type="scientific">Rubus argutus</name>
    <name type="common">Southern blackberry</name>
    <dbReference type="NCBI Taxonomy" id="59490"/>
    <lineage>
        <taxon>Eukaryota</taxon>
        <taxon>Viridiplantae</taxon>
        <taxon>Streptophyta</taxon>
        <taxon>Embryophyta</taxon>
        <taxon>Tracheophyta</taxon>
        <taxon>Spermatophyta</taxon>
        <taxon>Magnoliopsida</taxon>
        <taxon>eudicotyledons</taxon>
        <taxon>Gunneridae</taxon>
        <taxon>Pentapetalae</taxon>
        <taxon>rosids</taxon>
        <taxon>fabids</taxon>
        <taxon>Rosales</taxon>
        <taxon>Rosaceae</taxon>
        <taxon>Rosoideae</taxon>
        <taxon>Rosoideae incertae sedis</taxon>
        <taxon>Rubus</taxon>
    </lineage>
</organism>
<keyword evidence="3" id="KW-1185">Reference proteome</keyword>
<name>A0AAW1WFE6_RUBAR</name>
<dbReference type="AlphaFoldDB" id="A0AAW1WFE6"/>
<evidence type="ECO:0000256" key="1">
    <source>
        <dbReference type="SAM" id="MobiDB-lite"/>
    </source>
</evidence>
<protein>
    <submittedName>
        <fullName evidence="2">Uncharacterized protein</fullName>
    </submittedName>
</protein>
<proteinExistence type="predicted"/>
<evidence type="ECO:0000313" key="3">
    <source>
        <dbReference type="Proteomes" id="UP001457282"/>
    </source>
</evidence>
<gene>
    <name evidence="2" type="ORF">M0R45_030830</name>
</gene>